<dbReference type="OMA" id="RIFMNIG"/>
<feature type="signal peptide" evidence="2">
    <location>
        <begin position="1"/>
        <end position="21"/>
    </location>
</feature>
<reference evidence="3 4" key="1">
    <citation type="journal article" date="2012" name="PLoS Pathog.">
        <title>Diverse lifestyles and strategies of plant pathogenesis encoded in the genomes of eighteen Dothideomycetes fungi.</title>
        <authorList>
            <person name="Ohm R.A."/>
            <person name="Feau N."/>
            <person name="Henrissat B."/>
            <person name="Schoch C.L."/>
            <person name="Horwitz B.A."/>
            <person name="Barry K.W."/>
            <person name="Condon B.J."/>
            <person name="Copeland A.C."/>
            <person name="Dhillon B."/>
            <person name="Glaser F."/>
            <person name="Hesse C.N."/>
            <person name="Kosti I."/>
            <person name="LaButti K."/>
            <person name="Lindquist E.A."/>
            <person name="Lucas S."/>
            <person name="Salamov A.A."/>
            <person name="Bradshaw R.E."/>
            <person name="Ciuffetti L."/>
            <person name="Hamelin R.C."/>
            <person name="Kema G.H.J."/>
            <person name="Lawrence C."/>
            <person name="Scott J.A."/>
            <person name="Spatafora J.W."/>
            <person name="Turgeon B.G."/>
            <person name="de Wit P.J.G.M."/>
            <person name="Zhong S."/>
            <person name="Goodwin S.B."/>
            <person name="Grigoriev I.V."/>
        </authorList>
    </citation>
    <scope>NUCLEOTIDE SEQUENCE [LARGE SCALE GENOMIC DNA]</scope>
    <source>
        <strain evidence="3 4">SO2202</strain>
    </source>
</reference>
<dbReference type="STRING" id="692275.M3C1A6"/>
<organism evidence="3 4">
    <name type="scientific">Sphaerulina musiva (strain SO2202)</name>
    <name type="common">Poplar stem canker fungus</name>
    <name type="synonym">Septoria musiva</name>
    <dbReference type="NCBI Taxonomy" id="692275"/>
    <lineage>
        <taxon>Eukaryota</taxon>
        <taxon>Fungi</taxon>
        <taxon>Dikarya</taxon>
        <taxon>Ascomycota</taxon>
        <taxon>Pezizomycotina</taxon>
        <taxon>Dothideomycetes</taxon>
        <taxon>Dothideomycetidae</taxon>
        <taxon>Mycosphaerellales</taxon>
        <taxon>Mycosphaerellaceae</taxon>
        <taxon>Sphaerulina</taxon>
    </lineage>
</organism>
<name>M3C1A6_SPHMS</name>
<keyword evidence="4" id="KW-1185">Reference proteome</keyword>
<dbReference type="Proteomes" id="UP000016931">
    <property type="component" value="Unassembled WGS sequence"/>
</dbReference>
<feature type="region of interest" description="Disordered" evidence="1">
    <location>
        <begin position="438"/>
        <end position="491"/>
    </location>
</feature>
<sequence>MPISMASTYGLLFALIALTLAAPQPALDARQDTITSSATCSAAATVSAEAACISGRGTAFVESVCSDLTSTAVEYSTTIVPRTTTRTLTVATSYTSTRTRSYSRSTTVRTTITYTSTVRVTSGTTTSIAGTVTTGIVRTSTQYTCPNSATSAVFPTTASSDDTSGMKRRQASSTCFPYFRTQYGLEGIIQACRCLRPSSAIATTTITLSARATSGTTTASITAGGRSTTRTTTTITSTRVITASDVTSTTIRVVVPSITTVRSTSITTVTSAYPLPTGRFRIFMNIGGQKLYGRNTQAASNTSGTDVIALSPGRSGASSWGFNPLMNLILAAAQLKIAVEQNTWDVPFVYLVPGNLPVPDPWTAPTFAPCNGTLVPTGSQSNYIFAACFSGNSPNRRLAFGAPGVWNDNVNRDQGDAAEAVNNGTCVTGNLGIEAVSGSLTPIPGSGSSTTSQTTTSDTTSSSSSTTTTSESTTDDSVFPTGPLARTAPGY</sequence>
<dbReference type="AlphaFoldDB" id="M3C1A6"/>
<proteinExistence type="predicted"/>
<evidence type="ECO:0000256" key="1">
    <source>
        <dbReference type="SAM" id="MobiDB-lite"/>
    </source>
</evidence>
<dbReference type="EMBL" id="KB456262">
    <property type="protein sequence ID" value="EMF14081.1"/>
    <property type="molecule type" value="Genomic_DNA"/>
</dbReference>
<dbReference type="RefSeq" id="XP_016762202.1">
    <property type="nucleotide sequence ID" value="XM_016907590.1"/>
</dbReference>
<evidence type="ECO:0000256" key="2">
    <source>
        <dbReference type="SAM" id="SignalP"/>
    </source>
</evidence>
<evidence type="ECO:0000313" key="3">
    <source>
        <dbReference type="EMBL" id="EMF14081.1"/>
    </source>
</evidence>
<gene>
    <name evidence="3" type="ORF">SEPMUDRAFT_154911</name>
</gene>
<dbReference type="HOGENOM" id="CLU_555707_0_0_1"/>
<keyword evidence="2" id="KW-0732">Signal</keyword>
<feature type="chain" id="PRO_5004032097" evidence="2">
    <location>
        <begin position="22"/>
        <end position="491"/>
    </location>
</feature>
<feature type="compositionally biased region" description="Low complexity" evidence="1">
    <location>
        <begin position="446"/>
        <end position="477"/>
    </location>
</feature>
<protein>
    <submittedName>
        <fullName evidence="3">Uncharacterized protein</fullName>
    </submittedName>
</protein>
<evidence type="ECO:0000313" key="4">
    <source>
        <dbReference type="Proteomes" id="UP000016931"/>
    </source>
</evidence>
<dbReference type="eggNOG" id="KOG1216">
    <property type="taxonomic scope" value="Eukaryota"/>
</dbReference>
<dbReference type="GeneID" id="27904727"/>
<accession>M3C1A6</accession>
<dbReference type="OrthoDB" id="3650692at2759"/>